<feature type="transmembrane region" description="Helical" evidence="1">
    <location>
        <begin position="339"/>
        <end position="369"/>
    </location>
</feature>
<feature type="transmembrane region" description="Helical" evidence="1">
    <location>
        <begin position="424"/>
        <end position="443"/>
    </location>
</feature>
<dbReference type="PANTHER" id="PTHR30354:SF26">
    <property type="entry name" value="TRANSPORTER, PUTATIVE-RELATED"/>
    <property type="match status" value="1"/>
</dbReference>
<evidence type="ECO:0000313" key="3">
    <source>
        <dbReference type="Proteomes" id="UP001589691"/>
    </source>
</evidence>
<protein>
    <submittedName>
        <fullName evidence="2">SLC13 family permease</fullName>
    </submittedName>
</protein>
<feature type="transmembrane region" description="Helical" evidence="1">
    <location>
        <begin position="107"/>
        <end position="131"/>
    </location>
</feature>
<feature type="transmembrane region" description="Helical" evidence="1">
    <location>
        <begin position="181"/>
        <end position="205"/>
    </location>
</feature>
<feature type="transmembrane region" description="Helical" evidence="1">
    <location>
        <begin position="143"/>
        <end position="161"/>
    </location>
</feature>
<comment type="caution">
    <text evidence="2">The sequence shown here is derived from an EMBL/GenBank/DDBJ whole genome shotgun (WGS) entry which is preliminary data.</text>
</comment>
<proteinExistence type="predicted"/>
<feature type="transmembrane region" description="Helical" evidence="1">
    <location>
        <begin position="5"/>
        <end position="22"/>
    </location>
</feature>
<dbReference type="RefSeq" id="WP_137642574.1">
    <property type="nucleotide sequence ID" value="NZ_BJEA01000009.1"/>
</dbReference>
<name>A0ABV5WTI9_9LACO</name>
<feature type="transmembrane region" description="Helical" evidence="1">
    <location>
        <begin position="242"/>
        <end position="260"/>
    </location>
</feature>
<sequence length="444" mass="49170">MSTSYIALIGFLMMFIIIYLLLKQKVSTMFAFSVVPIIGAILVGMSPTALGNALEKGLGMTTPVALIMLFSLPYFMMMADTGLFNEIVRKILRHVTITPPVLTSLTILVAMIVGLDVSITSIYIIAIPLLLPFYKKLKMSPMLLMFFTTLGVINTFDVPWSSRMLRAASLVPEVKGGPISLFSRMFPTQVVFTILLFVIAIIIGLRIQHQNKKSGEAVTDDGNTQDAAESIHDDPELARPKLFWINVLFTIFLVFCLVAFPTVPSYYVFAFGLVVAFAYNYPNIKMQNKLLKKYAKSLMPVMPTILLSGVVVGVMQYSGMMKAMVNVLLNVIPSSLGPWVYIIIALLSTPLMFLFTNDTWYYVLLPIVISIMKAYNVPGEIVVVTLFMNMGAMLTPIAQPQIYIGTNMTGDAITVPEFIKKCMLPIWGLSIAWTLIGLALGAFR</sequence>
<dbReference type="InterPro" id="IPR003474">
    <property type="entry name" value="Glcn_transporter"/>
</dbReference>
<feature type="transmembrane region" description="Helical" evidence="1">
    <location>
        <begin position="381"/>
        <end position="404"/>
    </location>
</feature>
<organism evidence="2 3">
    <name type="scientific">Lactiplantibacillus modestisalitolerans</name>
    <dbReference type="NCBI Taxonomy" id="1457219"/>
    <lineage>
        <taxon>Bacteria</taxon>
        <taxon>Bacillati</taxon>
        <taxon>Bacillota</taxon>
        <taxon>Bacilli</taxon>
        <taxon>Lactobacillales</taxon>
        <taxon>Lactobacillaceae</taxon>
        <taxon>Lactiplantibacillus</taxon>
    </lineage>
</organism>
<keyword evidence="3" id="KW-1185">Reference proteome</keyword>
<accession>A0ABV5WTI9</accession>
<keyword evidence="1" id="KW-0812">Transmembrane</keyword>
<dbReference type="EMBL" id="JBHLZY010000010">
    <property type="protein sequence ID" value="MFB9769242.1"/>
    <property type="molecule type" value="Genomic_DNA"/>
</dbReference>
<feature type="transmembrane region" description="Helical" evidence="1">
    <location>
        <begin position="28"/>
        <end position="45"/>
    </location>
</feature>
<feature type="transmembrane region" description="Helical" evidence="1">
    <location>
        <begin position="57"/>
        <end position="76"/>
    </location>
</feature>
<feature type="transmembrane region" description="Helical" evidence="1">
    <location>
        <begin position="294"/>
        <end position="319"/>
    </location>
</feature>
<keyword evidence="1" id="KW-0472">Membrane</keyword>
<evidence type="ECO:0000256" key="1">
    <source>
        <dbReference type="SAM" id="Phobius"/>
    </source>
</evidence>
<gene>
    <name evidence="2" type="ORF">ACFFLI_05030</name>
</gene>
<evidence type="ECO:0000313" key="2">
    <source>
        <dbReference type="EMBL" id="MFB9769242.1"/>
    </source>
</evidence>
<reference evidence="2 3" key="1">
    <citation type="submission" date="2024-09" db="EMBL/GenBank/DDBJ databases">
        <authorList>
            <person name="Sun Q."/>
            <person name="Mori K."/>
        </authorList>
    </citation>
    <scope>NUCLEOTIDE SEQUENCE [LARGE SCALE GENOMIC DNA]</scope>
    <source>
        <strain evidence="2 3">TBRC 4576</strain>
    </source>
</reference>
<dbReference type="Proteomes" id="UP001589691">
    <property type="component" value="Unassembled WGS sequence"/>
</dbReference>
<keyword evidence="1" id="KW-1133">Transmembrane helix</keyword>
<dbReference type="PANTHER" id="PTHR30354">
    <property type="entry name" value="GNT FAMILY GLUCONATE TRANSPORTER"/>
    <property type="match status" value="1"/>
</dbReference>
<feature type="transmembrane region" description="Helical" evidence="1">
    <location>
        <begin position="266"/>
        <end position="282"/>
    </location>
</feature>